<dbReference type="PANTHER" id="PTHR32432">
    <property type="entry name" value="CELL DIVISION PROTEIN FTSA-RELATED"/>
    <property type="match status" value="1"/>
</dbReference>
<name>A0ABR9ZU95_9FIRM</name>
<dbReference type="InterPro" id="IPR003494">
    <property type="entry name" value="SHS2_FtsA"/>
</dbReference>
<evidence type="ECO:0000313" key="2">
    <source>
        <dbReference type="EMBL" id="MBF4694034.1"/>
    </source>
</evidence>
<organism evidence="2 3">
    <name type="scientific">Fusibacter ferrireducens</name>
    <dbReference type="NCBI Taxonomy" id="2785058"/>
    <lineage>
        <taxon>Bacteria</taxon>
        <taxon>Bacillati</taxon>
        <taxon>Bacillota</taxon>
        <taxon>Clostridia</taxon>
        <taxon>Eubacteriales</taxon>
        <taxon>Eubacteriales Family XII. Incertae Sedis</taxon>
        <taxon>Fusibacter</taxon>
    </lineage>
</organism>
<reference evidence="2 3" key="1">
    <citation type="submission" date="2020-11" db="EMBL/GenBank/DDBJ databases">
        <title>Fusibacter basophilias sp. nov.</title>
        <authorList>
            <person name="Qiu D."/>
        </authorList>
    </citation>
    <scope>NUCLEOTIDE SEQUENCE [LARGE SCALE GENOMIC DNA]</scope>
    <source>
        <strain evidence="2 3">Q10-2</strain>
    </source>
</reference>
<evidence type="ECO:0000313" key="3">
    <source>
        <dbReference type="Proteomes" id="UP000614200"/>
    </source>
</evidence>
<dbReference type="InterPro" id="IPR050696">
    <property type="entry name" value="FtsA/MreB"/>
</dbReference>
<evidence type="ECO:0000259" key="1">
    <source>
        <dbReference type="SMART" id="SM00842"/>
    </source>
</evidence>
<dbReference type="InterPro" id="IPR043129">
    <property type="entry name" value="ATPase_NBD"/>
</dbReference>
<dbReference type="Gene3D" id="3.30.420.40">
    <property type="match status" value="2"/>
</dbReference>
<dbReference type="EMBL" id="JADKNH010000007">
    <property type="protein sequence ID" value="MBF4694034.1"/>
    <property type="molecule type" value="Genomic_DNA"/>
</dbReference>
<keyword evidence="3" id="KW-1185">Reference proteome</keyword>
<dbReference type="Proteomes" id="UP000614200">
    <property type="component" value="Unassembled WGS sequence"/>
</dbReference>
<dbReference type="SUPFAM" id="SSF53067">
    <property type="entry name" value="Actin-like ATPase domain"/>
    <property type="match status" value="2"/>
</dbReference>
<gene>
    <name evidence="2" type="primary">pilM</name>
    <name evidence="2" type="ORF">ISU02_13015</name>
</gene>
<dbReference type="PANTHER" id="PTHR32432:SF3">
    <property type="entry name" value="ETHANOLAMINE UTILIZATION PROTEIN EUTJ"/>
    <property type="match status" value="1"/>
</dbReference>
<dbReference type="SMART" id="SM00842">
    <property type="entry name" value="FtsA"/>
    <property type="match status" value="1"/>
</dbReference>
<accession>A0ABR9ZU95</accession>
<feature type="domain" description="SHS2" evidence="1">
    <location>
        <begin position="15"/>
        <end position="211"/>
    </location>
</feature>
<proteinExistence type="predicted"/>
<protein>
    <submittedName>
        <fullName evidence="2">Pilus assembly protein PilM</fullName>
    </submittedName>
</protein>
<dbReference type="CDD" id="cd24004">
    <property type="entry name" value="ASKHA_NBD_PilM-like"/>
    <property type="match status" value="1"/>
</dbReference>
<comment type="caution">
    <text evidence="2">The sequence shown here is derived from an EMBL/GenBank/DDBJ whole genome shotgun (WGS) entry which is preliminary data.</text>
</comment>
<dbReference type="RefSeq" id="WP_194702267.1">
    <property type="nucleotide sequence ID" value="NZ_JADKNH010000007.1"/>
</dbReference>
<sequence length="695" mass="77288">MINPVKLNEVPKNLLYALDIGTRNVVGTIAKKEGSDYVVVDYEIIEHPDRAMFDGQIHDIGKVTEVVKAVTNQLEQRNGFKLERAAIAAAGRALKTERASAQRELDFTKEIKKTLLDSIEMEAIQQAQKILVDEHQIKSNYYCVGYSVINYYLDQSLILNPIGHRGSNIEVEIIATFLPHIVVDSLYTVIHKSGLEVMNLTLEPIAAINVAIPNNLRLLNLALVDVGAGTSDIAISKEGTVTSYGMVSLAGDEITEKLAQTYLLDFNRAEALKIRLATTAQNTFTDVLGMSHEKDTDEIMTHLTETIDYITTEIAENILQLNKKPPSAVFCIGGGSQIPGFTESLSKSLGLPKERVVIKTCDALEKIRFEKAPLVGPEFITPIGIGITAFEEREHDFIQVNVNDSALRLFNSKQLQVSDALILAGFNARRLIAERGPSFTVNVNGIPKVIKGDYGEPAQIYINGVLSSLDSKINHKDQINVVPATKGIIRTMCLKEIINFDAAITLNGQSIKIIDGVRVNDSYRTGDYVLCEGDVIETVGIDTIRNLAKQTELDIRRVVFSKGEQNLELEYCLQNGDQIDFKIVESFDYEIEVDEMASTDDFDNVFVNGQEILTETDSILEKKSVGAQESIQVTVNGESIWISQKNKETIFVDIFDHIDFDITRAKGILVLKLNGERARYTDILRHGDIIDIHWR</sequence>
<dbReference type="Pfam" id="PF14450">
    <property type="entry name" value="FtsA"/>
    <property type="match status" value="1"/>
</dbReference>